<evidence type="ECO:0000259" key="5">
    <source>
        <dbReference type="PROSITE" id="PS51063"/>
    </source>
</evidence>
<dbReference type="InterPro" id="IPR000595">
    <property type="entry name" value="cNMP-bd_dom"/>
</dbReference>
<dbReference type="InterPro" id="IPR036388">
    <property type="entry name" value="WH-like_DNA-bd_sf"/>
</dbReference>
<proteinExistence type="predicted"/>
<evidence type="ECO:0000256" key="1">
    <source>
        <dbReference type="ARBA" id="ARBA00023015"/>
    </source>
</evidence>
<dbReference type="GO" id="GO:0003700">
    <property type="term" value="F:DNA-binding transcription factor activity"/>
    <property type="evidence" value="ECO:0007669"/>
    <property type="project" value="TreeGrafter"/>
</dbReference>
<evidence type="ECO:0000313" key="6">
    <source>
        <dbReference type="EMBL" id="NWF46610.1"/>
    </source>
</evidence>
<dbReference type="Proteomes" id="UP000545507">
    <property type="component" value="Unassembled WGS sequence"/>
</dbReference>
<dbReference type="InterPro" id="IPR050397">
    <property type="entry name" value="Env_Response_Regulators"/>
</dbReference>
<dbReference type="Gene3D" id="2.60.120.10">
    <property type="entry name" value="Jelly Rolls"/>
    <property type="match status" value="1"/>
</dbReference>
<dbReference type="SUPFAM" id="SSF51206">
    <property type="entry name" value="cAMP-binding domain-like"/>
    <property type="match status" value="1"/>
</dbReference>
<protein>
    <submittedName>
        <fullName evidence="6">Crp/Fnr family transcriptional regulator</fullName>
    </submittedName>
</protein>
<dbReference type="InterPro" id="IPR018490">
    <property type="entry name" value="cNMP-bd_dom_sf"/>
</dbReference>
<dbReference type="GO" id="GO:0003677">
    <property type="term" value="F:DNA binding"/>
    <property type="evidence" value="ECO:0007669"/>
    <property type="project" value="UniProtKB-KW"/>
</dbReference>
<keyword evidence="1" id="KW-0805">Transcription regulation</keyword>
<keyword evidence="7" id="KW-1185">Reference proteome</keyword>
<dbReference type="EMBL" id="VYGV01000015">
    <property type="protein sequence ID" value="NWF46610.1"/>
    <property type="molecule type" value="Genomic_DNA"/>
</dbReference>
<dbReference type="PROSITE" id="PS51063">
    <property type="entry name" value="HTH_CRP_2"/>
    <property type="match status" value="1"/>
</dbReference>
<evidence type="ECO:0000256" key="3">
    <source>
        <dbReference type="ARBA" id="ARBA00023163"/>
    </source>
</evidence>
<dbReference type="PANTHER" id="PTHR24567">
    <property type="entry name" value="CRP FAMILY TRANSCRIPTIONAL REGULATORY PROTEIN"/>
    <property type="match status" value="1"/>
</dbReference>
<keyword evidence="2" id="KW-0238">DNA-binding</keyword>
<dbReference type="CDD" id="cd00038">
    <property type="entry name" value="CAP_ED"/>
    <property type="match status" value="1"/>
</dbReference>
<feature type="domain" description="HTH crp-type" evidence="5">
    <location>
        <begin position="154"/>
        <end position="223"/>
    </location>
</feature>
<feature type="domain" description="Cyclic nucleotide-binding" evidence="4">
    <location>
        <begin position="44"/>
        <end position="117"/>
    </location>
</feature>
<organism evidence="6 7">
    <name type="scientific">Hydrogenophaga aromaticivorans</name>
    <dbReference type="NCBI Taxonomy" id="2610898"/>
    <lineage>
        <taxon>Bacteria</taxon>
        <taxon>Pseudomonadati</taxon>
        <taxon>Pseudomonadota</taxon>
        <taxon>Betaproteobacteria</taxon>
        <taxon>Burkholderiales</taxon>
        <taxon>Comamonadaceae</taxon>
        <taxon>Hydrogenophaga</taxon>
    </lineage>
</organism>
<dbReference type="GO" id="GO:0005829">
    <property type="term" value="C:cytosol"/>
    <property type="evidence" value="ECO:0007669"/>
    <property type="project" value="TreeGrafter"/>
</dbReference>
<dbReference type="InterPro" id="IPR012318">
    <property type="entry name" value="HTH_CRP"/>
</dbReference>
<comment type="caution">
    <text evidence="6">The sequence shown here is derived from an EMBL/GenBank/DDBJ whole genome shotgun (WGS) entry which is preliminary data.</text>
</comment>
<sequence length="223" mass="24711">MPHSEPVPAALRAALASDDWFAACPAALQDVLLQLGRMHPLAHGQSLFSRGGQADGLCCVTAGGLHIGALDAEGQPAELAYLEPYQWFGEIALIDGLPRTHDAVAEGGTRVLVVPRDPLVDWLDRHPAQWRELARLACRKLRVAFAVLEELAMLPLEERLQRRLRLLAQGYGSREAPRRRIRLGQEVLARMMGVSRQSVNKALKTLETRGVLRLYYGEIELLD</sequence>
<dbReference type="PROSITE" id="PS50042">
    <property type="entry name" value="CNMP_BINDING_3"/>
    <property type="match status" value="1"/>
</dbReference>
<evidence type="ECO:0000256" key="2">
    <source>
        <dbReference type="ARBA" id="ARBA00023125"/>
    </source>
</evidence>
<dbReference type="Pfam" id="PF00027">
    <property type="entry name" value="cNMP_binding"/>
    <property type="match status" value="1"/>
</dbReference>
<dbReference type="InterPro" id="IPR014710">
    <property type="entry name" value="RmlC-like_jellyroll"/>
</dbReference>
<dbReference type="SUPFAM" id="SSF46785">
    <property type="entry name" value="Winged helix' DNA-binding domain"/>
    <property type="match status" value="1"/>
</dbReference>
<dbReference type="Gene3D" id="1.10.10.10">
    <property type="entry name" value="Winged helix-like DNA-binding domain superfamily/Winged helix DNA-binding domain"/>
    <property type="match status" value="1"/>
</dbReference>
<keyword evidence="3" id="KW-0804">Transcription</keyword>
<name>A0A7Y8GXC5_9BURK</name>
<dbReference type="Pfam" id="PF13545">
    <property type="entry name" value="HTH_Crp_2"/>
    <property type="match status" value="1"/>
</dbReference>
<dbReference type="AlphaFoldDB" id="A0A7Y8GXC5"/>
<dbReference type="SMART" id="SM00419">
    <property type="entry name" value="HTH_CRP"/>
    <property type="match status" value="1"/>
</dbReference>
<dbReference type="InterPro" id="IPR036390">
    <property type="entry name" value="WH_DNA-bd_sf"/>
</dbReference>
<dbReference type="RefSeq" id="WP_177136516.1">
    <property type="nucleotide sequence ID" value="NZ_VYGV01000015.1"/>
</dbReference>
<accession>A0A7Y8GXC5</accession>
<dbReference type="PANTHER" id="PTHR24567:SF74">
    <property type="entry name" value="HTH-TYPE TRANSCRIPTIONAL REGULATOR ARCR"/>
    <property type="match status" value="1"/>
</dbReference>
<evidence type="ECO:0000313" key="7">
    <source>
        <dbReference type="Proteomes" id="UP000545507"/>
    </source>
</evidence>
<dbReference type="SMART" id="SM00100">
    <property type="entry name" value="cNMP"/>
    <property type="match status" value="1"/>
</dbReference>
<reference evidence="6 7" key="1">
    <citation type="submission" date="2019-09" db="EMBL/GenBank/DDBJ databases">
        <title>Hydrogenophaga aromatica sp. nov., isolated from a para-xylene-degrading enrichment culture.</title>
        <authorList>
            <person name="Tancsics A."/>
            <person name="Banerjee S."/>
        </authorList>
    </citation>
    <scope>NUCLEOTIDE SEQUENCE [LARGE SCALE GENOMIC DNA]</scope>
    <source>
        <strain evidence="6 7">D2P1</strain>
    </source>
</reference>
<evidence type="ECO:0000259" key="4">
    <source>
        <dbReference type="PROSITE" id="PS50042"/>
    </source>
</evidence>
<gene>
    <name evidence="6" type="ORF">F3K02_15325</name>
</gene>